<dbReference type="Pfam" id="PF25145">
    <property type="entry name" value="NfeD1b_N"/>
    <property type="match status" value="1"/>
</dbReference>
<evidence type="ECO:0000256" key="4">
    <source>
        <dbReference type="ARBA" id="ARBA00023136"/>
    </source>
</evidence>
<evidence type="ECO:0000256" key="5">
    <source>
        <dbReference type="SAM" id="MobiDB-lite"/>
    </source>
</evidence>
<evidence type="ECO:0000259" key="10">
    <source>
        <dbReference type="Pfam" id="PF25145"/>
    </source>
</evidence>
<proteinExistence type="predicted"/>
<keyword evidence="4 6" id="KW-0472">Membrane</keyword>
<reference evidence="11" key="1">
    <citation type="submission" date="2022-03" db="EMBL/GenBank/DDBJ databases">
        <title>Genomic Encyclopedia of Type Strains, Phase III (KMG-III): the genomes of soil and plant-associated and newly described type strains.</title>
        <authorList>
            <person name="Whitman W."/>
        </authorList>
    </citation>
    <scope>NUCLEOTIDE SEQUENCE</scope>
    <source>
        <strain evidence="11">ANL 6-2</strain>
    </source>
</reference>
<keyword evidence="2 6" id="KW-0812">Transmembrane</keyword>
<comment type="subcellular location">
    <subcellularLocation>
        <location evidence="1">Membrane</location>
        <topology evidence="1">Multi-pass membrane protein</topology>
    </subcellularLocation>
</comment>
<dbReference type="InterPro" id="IPR056738">
    <property type="entry name" value="NfeD1b_N"/>
</dbReference>
<feature type="domain" description="NfeD1b N-terminal" evidence="10">
    <location>
        <begin position="30"/>
        <end position="132"/>
    </location>
</feature>
<dbReference type="Gene3D" id="3.90.226.10">
    <property type="entry name" value="2-enoyl-CoA Hydratase, Chain A, domain 1"/>
    <property type="match status" value="1"/>
</dbReference>
<dbReference type="InterPro" id="IPR052165">
    <property type="entry name" value="Membrane_assoc_protease"/>
</dbReference>
<comment type="caution">
    <text evidence="11">The sequence shown here is derived from an EMBL/GenBank/DDBJ whole genome shotgun (WGS) entry which is preliminary data.</text>
</comment>
<dbReference type="SUPFAM" id="SSF52096">
    <property type="entry name" value="ClpP/crotonase"/>
    <property type="match status" value="1"/>
</dbReference>
<dbReference type="Pfam" id="PF24961">
    <property type="entry name" value="NfeD_membrane"/>
    <property type="match status" value="1"/>
</dbReference>
<feature type="transmembrane region" description="Helical" evidence="6">
    <location>
        <begin position="276"/>
        <end position="298"/>
    </location>
</feature>
<sequence>MRRHLVIMLLLFAAFLVTGSQAEESQSRAYVLKVEGAIGPATSDYLIRGFERARSDGAGLIIIQMDTPGGLDTAMRDIIRQIMNSPIPVVSYVSPGGARAASAGTYIMYASHVAAMAPGTNLGAATPVQVGGPQPPGTDDSDDDDGNGNGDDAAVEENGEEAEESSGEGGDRSSREREGATAMERKMVNDAVAYIRELAETRGRNADWAERSVRDASSLGAREALEKNVIDLMADNIEDLLEAIDGRTVRVSTGETTISTEGMTLEYIDPDWRTELLSIITNPNVAYILMLVGVYGIIFELMNPGGIVPGVLGSICILVALFAFQALPINYAGMALMILGVAFMVAEAFAPSFGILGIGGLIAFALGSLLLIDTGVEAYQISLEVVLAVSALSLVIFLGISSMAVKSWRRRIASGAEAMVDETVLAVTDFVDGGGKVRFQGEVWNAECPVPVRRGDRLRINQVEGLRLHVEPANGASRDAVSS</sequence>
<dbReference type="Pfam" id="PF01957">
    <property type="entry name" value="NfeD"/>
    <property type="match status" value="1"/>
</dbReference>
<evidence type="ECO:0000256" key="7">
    <source>
        <dbReference type="SAM" id="SignalP"/>
    </source>
</evidence>
<feature type="transmembrane region" description="Helical" evidence="6">
    <location>
        <begin position="353"/>
        <end position="372"/>
    </location>
</feature>
<accession>A0AAE3G8F3</accession>
<dbReference type="GO" id="GO:0006508">
    <property type="term" value="P:proteolysis"/>
    <property type="evidence" value="ECO:0007669"/>
    <property type="project" value="UniProtKB-KW"/>
</dbReference>
<gene>
    <name evidence="11" type="ORF">J2T57_003524</name>
</gene>
<feature type="transmembrane region" description="Helical" evidence="6">
    <location>
        <begin position="305"/>
        <end position="323"/>
    </location>
</feature>
<dbReference type="Proteomes" id="UP001205843">
    <property type="component" value="Unassembled WGS sequence"/>
</dbReference>
<feature type="domain" description="NfeD-like C-terminal" evidence="8">
    <location>
        <begin position="416"/>
        <end position="472"/>
    </location>
</feature>
<dbReference type="PANTHER" id="PTHR33507">
    <property type="entry name" value="INNER MEMBRANE PROTEIN YBBJ"/>
    <property type="match status" value="1"/>
</dbReference>
<keyword evidence="11" id="KW-0378">Hydrolase</keyword>
<evidence type="ECO:0000256" key="3">
    <source>
        <dbReference type="ARBA" id="ARBA00022989"/>
    </source>
</evidence>
<keyword evidence="7" id="KW-0732">Signal</keyword>
<evidence type="ECO:0000256" key="6">
    <source>
        <dbReference type="SAM" id="Phobius"/>
    </source>
</evidence>
<feature type="chain" id="PRO_5042052935" evidence="7">
    <location>
        <begin position="23"/>
        <end position="483"/>
    </location>
</feature>
<feature type="compositionally biased region" description="Acidic residues" evidence="5">
    <location>
        <begin position="153"/>
        <end position="166"/>
    </location>
</feature>
<evidence type="ECO:0000313" key="12">
    <source>
        <dbReference type="Proteomes" id="UP001205843"/>
    </source>
</evidence>
<dbReference type="InterPro" id="IPR029045">
    <property type="entry name" value="ClpP/crotonase-like_dom_sf"/>
</dbReference>
<feature type="region of interest" description="Disordered" evidence="5">
    <location>
        <begin position="124"/>
        <end position="185"/>
    </location>
</feature>
<dbReference type="InterPro" id="IPR056739">
    <property type="entry name" value="NfeD_membrane"/>
</dbReference>
<evidence type="ECO:0000256" key="1">
    <source>
        <dbReference type="ARBA" id="ARBA00004141"/>
    </source>
</evidence>
<protein>
    <submittedName>
        <fullName evidence="11">Membrane-bound serine protease (ClpP class)</fullName>
    </submittedName>
</protein>
<feature type="compositionally biased region" description="Basic and acidic residues" evidence="5">
    <location>
        <begin position="169"/>
        <end position="185"/>
    </location>
</feature>
<evidence type="ECO:0000259" key="8">
    <source>
        <dbReference type="Pfam" id="PF01957"/>
    </source>
</evidence>
<dbReference type="Gene3D" id="2.40.50.140">
    <property type="entry name" value="Nucleic acid-binding proteins"/>
    <property type="match status" value="1"/>
</dbReference>
<dbReference type="CDD" id="cd07020">
    <property type="entry name" value="Clp_protease_NfeD_1"/>
    <property type="match status" value="1"/>
</dbReference>
<feature type="transmembrane region" description="Helical" evidence="6">
    <location>
        <begin position="378"/>
        <end position="400"/>
    </location>
</feature>
<keyword evidence="12" id="KW-1185">Reference proteome</keyword>
<dbReference type="GO" id="GO:0008233">
    <property type="term" value="F:peptidase activity"/>
    <property type="evidence" value="ECO:0007669"/>
    <property type="project" value="UniProtKB-KW"/>
</dbReference>
<dbReference type="EMBL" id="JALJXV010000009">
    <property type="protein sequence ID" value="MCP1676363.1"/>
    <property type="molecule type" value="Genomic_DNA"/>
</dbReference>
<dbReference type="RefSeq" id="WP_253482281.1">
    <property type="nucleotide sequence ID" value="NZ_JALJXV010000009.1"/>
</dbReference>
<dbReference type="InterPro" id="IPR002810">
    <property type="entry name" value="NfeD-like_C"/>
</dbReference>
<dbReference type="GO" id="GO:0016020">
    <property type="term" value="C:membrane"/>
    <property type="evidence" value="ECO:0007669"/>
    <property type="project" value="UniProtKB-SubCell"/>
</dbReference>
<evidence type="ECO:0000313" key="11">
    <source>
        <dbReference type="EMBL" id="MCP1676363.1"/>
    </source>
</evidence>
<dbReference type="PANTHER" id="PTHR33507:SF4">
    <property type="entry name" value="NODULATION COMPETITIVENESS PROTEIN NFED"/>
    <property type="match status" value="1"/>
</dbReference>
<name>A0AAE3G8F3_9GAMM</name>
<evidence type="ECO:0000259" key="9">
    <source>
        <dbReference type="Pfam" id="PF24961"/>
    </source>
</evidence>
<keyword evidence="3 6" id="KW-1133">Transmembrane helix</keyword>
<evidence type="ECO:0000256" key="2">
    <source>
        <dbReference type="ARBA" id="ARBA00022692"/>
    </source>
</evidence>
<dbReference type="SUPFAM" id="SSF141322">
    <property type="entry name" value="NfeD domain-like"/>
    <property type="match status" value="1"/>
</dbReference>
<feature type="domain" description="NfeD integral membrane" evidence="9">
    <location>
        <begin position="284"/>
        <end position="398"/>
    </location>
</feature>
<dbReference type="InterPro" id="IPR012340">
    <property type="entry name" value="NA-bd_OB-fold"/>
</dbReference>
<organism evidence="11 12">
    <name type="scientific">Natronocella acetinitrilica</name>
    <dbReference type="NCBI Taxonomy" id="414046"/>
    <lineage>
        <taxon>Bacteria</taxon>
        <taxon>Pseudomonadati</taxon>
        <taxon>Pseudomonadota</taxon>
        <taxon>Gammaproteobacteria</taxon>
        <taxon>Chromatiales</taxon>
        <taxon>Ectothiorhodospiraceae</taxon>
        <taxon>Natronocella</taxon>
    </lineage>
</organism>
<keyword evidence="11" id="KW-0645">Protease</keyword>
<dbReference type="AlphaFoldDB" id="A0AAE3G8F3"/>
<feature type="signal peptide" evidence="7">
    <location>
        <begin position="1"/>
        <end position="22"/>
    </location>
</feature>